<organism evidence="1 2">
    <name type="scientific">Glomus cerebriforme</name>
    <dbReference type="NCBI Taxonomy" id="658196"/>
    <lineage>
        <taxon>Eukaryota</taxon>
        <taxon>Fungi</taxon>
        <taxon>Fungi incertae sedis</taxon>
        <taxon>Mucoromycota</taxon>
        <taxon>Glomeromycotina</taxon>
        <taxon>Glomeromycetes</taxon>
        <taxon>Glomerales</taxon>
        <taxon>Glomeraceae</taxon>
        <taxon>Glomus</taxon>
    </lineage>
</organism>
<reference evidence="1 2" key="1">
    <citation type="submission" date="2018-06" db="EMBL/GenBank/DDBJ databases">
        <title>Comparative genomics reveals the genomic features of Rhizophagus irregularis, R. cerebriforme, R. diaphanum and Gigaspora rosea, and their symbiotic lifestyle signature.</title>
        <authorList>
            <person name="Morin E."/>
            <person name="San Clemente H."/>
            <person name="Chen E.C.H."/>
            <person name="De La Providencia I."/>
            <person name="Hainaut M."/>
            <person name="Kuo A."/>
            <person name="Kohler A."/>
            <person name="Murat C."/>
            <person name="Tang N."/>
            <person name="Roy S."/>
            <person name="Loubradou J."/>
            <person name="Henrissat B."/>
            <person name="Grigoriev I.V."/>
            <person name="Corradi N."/>
            <person name="Roux C."/>
            <person name="Martin F.M."/>
        </authorList>
    </citation>
    <scope>NUCLEOTIDE SEQUENCE [LARGE SCALE GENOMIC DNA]</scope>
    <source>
        <strain evidence="1 2">DAOM 227022</strain>
    </source>
</reference>
<sequence length="91" mass="10694">MNKRDLDSKQRILSVIANDFGCQEIKEKLKISNDLINAAKKYLRTNGFDKDNVFMSSYKVYAKINLPILYLKDNKEALWKKFEATYPDEIK</sequence>
<comment type="caution">
    <text evidence="1">The sequence shown here is derived from an EMBL/GenBank/DDBJ whole genome shotgun (WGS) entry which is preliminary data.</text>
</comment>
<evidence type="ECO:0000313" key="2">
    <source>
        <dbReference type="Proteomes" id="UP000265703"/>
    </source>
</evidence>
<accession>A0A397TCV6</accession>
<dbReference type="OrthoDB" id="2435615at2759"/>
<protein>
    <submittedName>
        <fullName evidence="1">Uncharacterized protein</fullName>
    </submittedName>
</protein>
<proteinExistence type="predicted"/>
<gene>
    <name evidence="1" type="ORF">C1645_818517</name>
</gene>
<evidence type="ECO:0000313" key="1">
    <source>
        <dbReference type="EMBL" id="RIA94137.1"/>
    </source>
</evidence>
<dbReference type="Proteomes" id="UP000265703">
    <property type="component" value="Unassembled WGS sequence"/>
</dbReference>
<keyword evidence="2" id="KW-1185">Reference proteome</keyword>
<name>A0A397TCV6_9GLOM</name>
<dbReference type="AlphaFoldDB" id="A0A397TCV6"/>
<dbReference type="EMBL" id="QKYT01000089">
    <property type="protein sequence ID" value="RIA94137.1"/>
    <property type="molecule type" value="Genomic_DNA"/>
</dbReference>